<comment type="subcellular location">
    <subcellularLocation>
        <location evidence="1">Cell membrane</location>
        <topology evidence="1">Multi-pass membrane protein</topology>
    </subcellularLocation>
</comment>
<keyword evidence="2" id="KW-0813">Transport</keyword>
<dbReference type="PANTHER" id="PTHR43266:SF2">
    <property type="entry name" value="MAJOR FACILITATOR SUPERFAMILY (MFS) PROFILE DOMAIN-CONTAINING PROTEIN"/>
    <property type="match status" value="1"/>
</dbReference>
<dbReference type="Gene3D" id="1.20.1250.20">
    <property type="entry name" value="MFS general substrate transporter like domains"/>
    <property type="match status" value="2"/>
</dbReference>
<dbReference type="SUPFAM" id="SSF103473">
    <property type="entry name" value="MFS general substrate transporter"/>
    <property type="match status" value="1"/>
</dbReference>
<evidence type="ECO:0000256" key="3">
    <source>
        <dbReference type="ARBA" id="ARBA00022475"/>
    </source>
</evidence>
<dbReference type="GO" id="GO:0022857">
    <property type="term" value="F:transmembrane transporter activity"/>
    <property type="evidence" value="ECO:0007669"/>
    <property type="project" value="InterPro"/>
</dbReference>
<feature type="transmembrane region" description="Helical" evidence="7">
    <location>
        <begin position="101"/>
        <end position="123"/>
    </location>
</feature>
<evidence type="ECO:0000256" key="5">
    <source>
        <dbReference type="ARBA" id="ARBA00022989"/>
    </source>
</evidence>
<protein>
    <submittedName>
        <fullName evidence="8">Predicted arabinose efflux permease, MFS family</fullName>
    </submittedName>
</protein>
<keyword evidence="6 7" id="KW-0472">Membrane</keyword>
<evidence type="ECO:0000256" key="4">
    <source>
        <dbReference type="ARBA" id="ARBA00022692"/>
    </source>
</evidence>
<dbReference type="RefSeq" id="WP_092323691.1">
    <property type="nucleotide sequence ID" value="NZ_FNFU01000010.1"/>
</dbReference>
<feature type="transmembrane region" description="Helical" evidence="7">
    <location>
        <begin position="281"/>
        <end position="301"/>
    </location>
</feature>
<dbReference type="CDD" id="cd06173">
    <property type="entry name" value="MFS_MefA_like"/>
    <property type="match status" value="1"/>
</dbReference>
<feature type="transmembrane region" description="Helical" evidence="7">
    <location>
        <begin position="313"/>
        <end position="334"/>
    </location>
</feature>
<accession>A0A1G9DXJ2</accession>
<feature type="transmembrane region" description="Helical" evidence="7">
    <location>
        <begin position="12"/>
        <end position="33"/>
    </location>
</feature>
<evidence type="ECO:0000256" key="2">
    <source>
        <dbReference type="ARBA" id="ARBA00022448"/>
    </source>
</evidence>
<feature type="transmembrane region" description="Helical" evidence="7">
    <location>
        <begin position="346"/>
        <end position="368"/>
    </location>
</feature>
<dbReference type="STRING" id="386301.SAMN05216282_11081"/>
<keyword evidence="9" id="KW-1185">Reference proteome</keyword>
<name>A0A1G9DXJ2_9MICO</name>
<dbReference type="InterPro" id="IPR011701">
    <property type="entry name" value="MFS"/>
</dbReference>
<keyword evidence="3" id="KW-1003">Cell membrane</keyword>
<proteinExistence type="predicted"/>
<dbReference type="OrthoDB" id="4368225at2"/>
<dbReference type="InterPro" id="IPR020846">
    <property type="entry name" value="MFS_dom"/>
</dbReference>
<feature type="transmembrane region" description="Helical" evidence="7">
    <location>
        <begin position="374"/>
        <end position="393"/>
    </location>
</feature>
<evidence type="ECO:0000313" key="8">
    <source>
        <dbReference type="EMBL" id="SDK68594.1"/>
    </source>
</evidence>
<evidence type="ECO:0000313" key="9">
    <source>
        <dbReference type="Proteomes" id="UP000198701"/>
    </source>
</evidence>
<feature type="transmembrane region" description="Helical" evidence="7">
    <location>
        <begin position="215"/>
        <end position="239"/>
    </location>
</feature>
<dbReference type="InterPro" id="IPR036259">
    <property type="entry name" value="MFS_trans_sf"/>
</dbReference>
<keyword evidence="4 7" id="KW-0812">Transmembrane</keyword>
<feature type="transmembrane region" description="Helical" evidence="7">
    <location>
        <begin position="251"/>
        <end position="269"/>
    </location>
</feature>
<dbReference type="PANTHER" id="PTHR43266">
    <property type="entry name" value="MACROLIDE-EFFLUX PROTEIN"/>
    <property type="match status" value="1"/>
</dbReference>
<evidence type="ECO:0000256" key="1">
    <source>
        <dbReference type="ARBA" id="ARBA00004651"/>
    </source>
</evidence>
<evidence type="ECO:0000256" key="7">
    <source>
        <dbReference type="SAM" id="Phobius"/>
    </source>
</evidence>
<evidence type="ECO:0000256" key="6">
    <source>
        <dbReference type="ARBA" id="ARBA00023136"/>
    </source>
</evidence>
<dbReference type="PROSITE" id="PS50850">
    <property type="entry name" value="MFS"/>
    <property type="match status" value="1"/>
</dbReference>
<gene>
    <name evidence="8" type="ORF">SAMN05216282_11081</name>
</gene>
<keyword evidence="5 7" id="KW-1133">Transmembrane helix</keyword>
<sequence>MLEVLRNSAYRRLFSAQVVALIGTGLLTVALGLLAFDLAGGDAGIVLGIALTIKMLAYVGVAPVVSALTSHIPRKVLLVSSDVLRAGVAISLPFVTEAWQIYVLIFVLQAASATFTPAFQALIPDVLPQESEYTRALSLSRLAYDLESLLSPILAAALLTVISYHSLFVGTALGFAGSAALVLSATLPAMRVTAGTPFLDRLTRGVRVFWRTPPLRALLAMNLVVAASTAMVIVNTIILVQNSLGRSQVDFAITLACYGLGSMIVALALPRVLDRFPDRRVMLIGSAILPVGLIAVALLTLAPGSPATWPGVLTVWFVLGAATALILTPSARLLRRHSDDTNRPAVFAAQFSLSHACFIATYPLAGILGATLGLAPTALILAAIAVLAGIVAARAWTTAATTDEAQGTLTSPSSSGR</sequence>
<organism evidence="8 9">
    <name type="scientific">Cryobacterium psychrotolerans</name>
    <dbReference type="NCBI Taxonomy" id="386301"/>
    <lineage>
        <taxon>Bacteria</taxon>
        <taxon>Bacillati</taxon>
        <taxon>Actinomycetota</taxon>
        <taxon>Actinomycetes</taxon>
        <taxon>Micrococcales</taxon>
        <taxon>Microbacteriaceae</taxon>
        <taxon>Cryobacterium</taxon>
    </lineage>
</organism>
<dbReference type="AlphaFoldDB" id="A0A1G9DXJ2"/>
<reference evidence="8 9" key="1">
    <citation type="submission" date="2016-10" db="EMBL/GenBank/DDBJ databases">
        <authorList>
            <person name="de Groot N.N."/>
        </authorList>
    </citation>
    <scope>NUCLEOTIDE SEQUENCE [LARGE SCALE GENOMIC DNA]</scope>
    <source>
        <strain evidence="8 9">CGMCC 1.5382</strain>
    </source>
</reference>
<dbReference type="GO" id="GO:0005886">
    <property type="term" value="C:plasma membrane"/>
    <property type="evidence" value="ECO:0007669"/>
    <property type="project" value="UniProtKB-SubCell"/>
</dbReference>
<dbReference type="Pfam" id="PF07690">
    <property type="entry name" value="MFS_1"/>
    <property type="match status" value="1"/>
</dbReference>
<dbReference type="Proteomes" id="UP000198701">
    <property type="component" value="Unassembled WGS sequence"/>
</dbReference>
<dbReference type="EMBL" id="FNFU01000010">
    <property type="protein sequence ID" value="SDK68594.1"/>
    <property type="molecule type" value="Genomic_DNA"/>
</dbReference>
<feature type="transmembrane region" description="Helical" evidence="7">
    <location>
        <begin position="45"/>
        <end position="69"/>
    </location>
</feature>